<dbReference type="Proteomes" id="UP001180551">
    <property type="component" value="Unassembled WGS sequence"/>
</dbReference>
<organism evidence="1 2">
    <name type="scientific">Streptomyces mooreae</name>
    <dbReference type="NCBI Taxonomy" id="3075523"/>
    <lineage>
        <taxon>Bacteria</taxon>
        <taxon>Bacillati</taxon>
        <taxon>Actinomycetota</taxon>
        <taxon>Actinomycetes</taxon>
        <taxon>Kitasatosporales</taxon>
        <taxon>Streptomycetaceae</taxon>
        <taxon>Streptomyces</taxon>
    </lineage>
</organism>
<evidence type="ECO:0000313" key="1">
    <source>
        <dbReference type="EMBL" id="MDT0454577.1"/>
    </source>
</evidence>
<evidence type="ECO:0000313" key="2">
    <source>
        <dbReference type="Proteomes" id="UP001180551"/>
    </source>
</evidence>
<name>A0ABU2T007_9ACTN</name>
<dbReference type="RefSeq" id="WP_311622014.1">
    <property type="nucleotide sequence ID" value="NZ_JAVRFE010000002.1"/>
</dbReference>
<accession>A0ABU2T007</accession>
<reference evidence="1" key="1">
    <citation type="submission" date="2024-05" db="EMBL/GenBank/DDBJ databases">
        <title>30 novel species of actinomycetes from the DSMZ collection.</title>
        <authorList>
            <person name="Nouioui I."/>
        </authorList>
    </citation>
    <scope>NUCLEOTIDE SEQUENCE</scope>
    <source>
        <strain evidence="1">DSM 41527</strain>
    </source>
</reference>
<dbReference type="EMBL" id="JAVRFE010000002">
    <property type="protein sequence ID" value="MDT0454577.1"/>
    <property type="molecule type" value="Genomic_DNA"/>
</dbReference>
<sequence length="230" mass="25209">MNEQEAPRHLLVRARGEESPLFTSAAGFHAVAPDDFTNGVPVDDPALALSEGLVHGLLSWNAALPSEGSTAKAELRKHVKTGLGLAQSLARHLGPEWVVRYGDARRGTAKFVCWGCSRLHWTPESHGTPPHPLHMTMMAEYHWGPFRAEGFGDFVPDDPAAALDLPDDLVDDLYTWAGDYDAEINRYVAERDEDGHNARCIELERTGEELAHRVARALKPGRTVTFGGLA</sequence>
<proteinExistence type="predicted"/>
<protein>
    <submittedName>
        <fullName evidence="1">Uncharacterized protein</fullName>
    </submittedName>
</protein>
<comment type="caution">
    <text evidence="1">The sequence shown here is derived from an EMBL/GenBank/DDBJ whole genome shotgun (WGS) entry which is preliminary data.</text>
</comment>
<gene>
    <name evidence="1" type="ORF">RM550_02340</name>
</gene>
<keyword evidence="2" id="KW-1185">Reference proteome</keyword>